<keyword evidence="4" id="KW-1185">Reference proteome</keyword>
<keyword evidence="1" id="KW-0732">Signal</keyword>
<dbReference type="STRING" id="128403.WA1_34570"/>
<dbReference type="Gene3D" id="2.40.70.10">
    <property type="entry name" value="Acid Proteases"/>
    <property type="match status" value="1"/>
</dbReference>
<evidence type="ECO:0000256" key="1">
    <source>
        <dbReference type="SAM" id="SignalP"/>
    </source>
</evidence>
<evidence type="ECO:0000313" key="4">
    <source>
        <dbReference type="Proteomes" id="UP000076925"/>
    </source>
</evidence>
<gene>
    <name evidence="3" type="ORF">WA1_34570</name>
</gene>
<feature type="signal peptide" evidence="1">
    <location>
        <begin position="1"/>
        <end position="28"/>
    </location>
</feature>
<dbReference type="PANTHER" id="PTHR38037">
    <property type="entry name" value="ZN_PROTEASE DOMAIN-CONTAINING PROTEIN"/>
    <property type="match status" value="1"/>
</dbReference>
<accession>A0A139X3B4</accession>
<dbReference type="EMBL" id="ANNX02000036">
    <property type="protein sequence ID" value="KYC39164.1"/>
    <property type="molecule type" value="Genomic_DNA"/>
</dbReference>
<dbReference type="AlphaFoldDB" id="A0A139X3B4"/>
<feature type="chain" id="PRO_5007300533" description="Retropepsin-like aspartic endopeptidase domain-containing protein" evidence="1">
    <location>
        <begin position="29"/>
        <end position="191"/>
    </location>
</feature>
<evidence type="ECO:0000313" key="3">
    <source>
        <dbReference type="EMBL" id="KYC39164.1"/>
    </source>
</evidence>
<name>A0A139X3B4_9CYAN</name>
<dbReference type="PROSITE" id="PS51257">
    <property type="entry name" value="PROKAR_LIPOPROTEIN"/>
    <property type="match status" value="1"/>
</dbReference>
<dbReference type="PANTHER" id="PTHR38037:SF2">
    <property type="entry name" value="ATP-DEPENDENT ZINC PROTEASE DOMAIN-CONTAINING PROTEIN-RELATED"/>
    <property type="match status" value="1"/>
</dbReference>
<feature type="domain" description="Retropepsin-like aspartic endopeptidase" evidence="2">
    <location>
        <begin position="48"/>
        <end position="181"/>
    </location>
</feature>
<dbReference type="SUPFAM" id="SSF50630">
    <property type="entry name" value="Acid proteases"/>
    <property type="match status" value="1"/>
</dbReference>
<proteinExistence type="predicted"/>
<reference evidence="3 4" key="1">
    <citation type="journal article" date="2013" name="Genome Biol. Evol.">
        <title>Genomes of Stigonematalean cyanobacteria (subsection V) and the evolution of oxygenic photosynthesis from prokaryotes to plastids.</title>
        <authorList>
            <person name="Dagan T."/>
            <person name="Roettger M."/>
            <person name="Stucken K."/>
            <person name="Landan G."/>
            <person name="Koch R."/>
            <person name="Major P."/>
            <person name="Gould S.B."/>
            <person name="Goremykin V.V."/>
            <person name="Rippka R."/>
            <person name="Tandeau de Marsac N."/>
            <person name="Gugger M."/>
            <person name="Lockhart P.J."/>
            <person name="Allen J.F."/>
            <person name="Brune I."/>
            <person name="Maus I."/>
            <person name="Puhler A."/>
            <person name="Martin W.F."/>
        </authorList>
    </citation>
    <scope>NUCLEOTIDE SEQUENCE [LARGE SCALE GENOMIC DNA]</scope>
    <source>
        <strain evidence="3 4">PCC 7110</strain>
    </source>
</reference>
<sequence>MKSKFGFSKMYATKRNFILILCCLLTGAGCTLQNSQATNSVQQDIQTVGWVEKGKIAGVDKEIKFKLDTGATTTSINAEILEKPDSESESGGMIKFRFTNGEGVKEEFELPIVRWVRIESRKADYIRRPVVRMKLCLAGRWIEEEVNLASRDDFNYPVLIGRNMLKKGALVVDSSKTFTTDPTCPAQEARK</sequence>
<dbReference type="Pfam" id="PF05618">
    <property type="entry name" value="Zn_protease"/>
    <property type="match status" value="1"/>
</dbReference>
<comment type="caution">
    <text evidence="3">The sequence shown here is derived from an EMBL/GenBank/DDBJ whole genome shotgun (WGS) entry which is preliminary data.</text>
</comment>
<dbReference type="Proteomes" id="UP000076925">
    <property type="component" value="Unassembled WGS sequence"/>
</dbReference>
<evidence type="ECO:0000259" key="2">
    <source>
        <dbReference type="Pfam" id="PF05618"/>
    </source>
</evidence>
<protein>
    <recommendedName>
        <fullName evidence="2">Retropepsin-like aspartic endopeptidase domain-containing protein</fullName>
    </recommendedName>
</protein>
<dbReference type="InterPro" id="IPR008503">
    <property type="entry name" value="Asp_endopeptidase"/>
</dbReference>
<dbReference type="InterPro" id="IPR021109">
    <property type="entry name" value="Peptidase_aspartic_dom_sf"/>
</dbReference>
<dbReference type="OrthoDB" id="9782977at2"/>
<organism evidence="3 4">
    <name type="scientific">Scytonema hofmannii PCC 7110</name>
    <dbReference type="NCBI Taxonomy" id="128403"/>
    <lineage>
        <taxon>Bacteria</taxon>
        <taxon>Bacillati</taxon>
        <taxon>Cyanobacteriota</taxon>
        <taxon>Cyanophyceae</taxon>
        <taxon>Nostocales</taxon>
        <taxon>Scytonemataceae</taxon>
        <taxon>Scytonema</taxon>
    </lineage>
</organism>